<keyword evidence="2" id="KW-1185">Reference proteome</keyword>
<organism evidence="1 2">
    <name type="scientific">Pochonia chlamydosporia 170</name>
    <dbReference type="NCBI Taxonomy" id="1380566"/>
    <lineage>
        <taxon>Eukaryota</taxon>
        <taxon>Fungi</taxon>
        <taxon>Dikarya</taxon>
        <taxon>Ascomycota</taxon>
        <taxon>Pezizomycotina</taxon>
        <taxon>Sordariomycetes</taxon>
        <taxon>Hypocreomycetidae</taxon>
        <taxon>Hypocreales</taxon>
        <taxon>Clavicipitaceae</taxon>
        <taxon>Pochonia</taxon>
    </lineage>
</organism>
<gene>
    <name evidence="1" type="ORF">VFPPC_16480</name>
</gene>
<reference evidence="1 2" key="1">
    <citation type="journal article" date="2016" name="PLoS Pathog.">
        <title>Biosynthesis of antibiotic leucinostatins in bio-control fungus Purpureocillium lilacinum and their inhibition on phytophthora revealed by genome mining.</title>
        <authorList>
            <person name="Wang G."/>
            <person name="Liu Z."/>
            <person name="Lin R."/>
            <person name="Li E."/>
            <person name="Mao Z."/>
            <person name="Ling J."/>
            <person name="Yang Y."/>
            <person name="Yin W.B."/>
            <person name="Xie B."/>
        </authorList>
    </citation>
    <scope>NUCLEOTIDE SEQUENCE [LARGE SCALE GENOMIC DNA]</scope>
    <source>
        <strain evidence="1">170</strain>
    </source>
</reference>
<proteinExistence type="predicted"/>
<accession>A0A179FD55</accession>
<evidence type="ECO:0000313" key="2">
    <source>
        <dbReference type="Proteomes" id="UP000078397"/>
    </source>
</evidence>
<evidence type="ECO:0000313" key="1">
    <source>
        <dbReference type="EMBL" id="OAQ63505.1"/>
    </source>
</evidence>
<dbReference type="KEGG" id="pchm:VFPPC_16480"/>
<name>A0A179FD55_METCM</name>
<dbReference type="RefSeq" id="XP_018141085.1">
    <property type="nucleotide sequence ID" value="XM_018294233.1"/>
</dbReference>
<dbReference type="AlphaFoldDB" id="A0A179FD55"/>
<sequence>MAVWFFSAAKAVAELHCRYTCVVNHDDQHHRVQFPGEGHGNGHGVCNLCIFCKSDPVSAPTLIQAAALTKWMTKQPVSAICVTEVLRRAITKLTNH</sequence>
<comment type="caution">
    <text evidence="1">The sequence shown here is derived from an EMBL/GenBank/DDBJ whole genome shotgun (WGS) entry which is preliminary data.</text>
</comment>
<dbReference type="Proteomes" id="UP000078397">
    <property type="component" value="Unassembled WGS sequence"/>
</dbReference>
<dbReference type="EMBL" id="LSBJ02000006">
    <property type="protein sequence ID" value="OAQ63505.1"/>
    <property type="molecule type" value="Genomic_DNA"/>
</dbReference>
<dbReference type="GeneID" id="28858227"/>
<protein>
    <submittedName>
        <fullName evidence="1">Uncharacterized protein</fullName>
    </submittedName>
</protein>